<evidence type="ECO:0000313" key="2">
    <source>
        <dbReference type="Proteomes" id="UP000004061"/>
    </source>
</evidence>
<dbReference type="EMBL" id="ABYK01000024">
    <property type="protein sequence ID" value="EDZ94019.1"/>
    <property type="molecule type" value="Genomic_DNA"/>
</dbReference>
<accession>B5W3A1</accession>
<gene>
    <name evidence="1" type="ORF">AmaxDRAFT_3249</name>
</gene>
<name>B5W3A1_LIMMA</name>
<evidence type="ECO:0000313" key="1">
    <source>
        <dbReference type="EMBL" id="EDZ94019.1"/>
    </source>
</evidence>
<dbReference type="Proteomes" id="UP000004061">
    <property type="component" value="Unassembled WGS sequence"/>
</dbReference>
<organism evidence="1 2">
    <name type="scientific">Limnospira maxima CS-328</name>
    <dbReference type="NCBI Taxonomy" id="513049"/>
    <lineage>
        <taxon>Bacteria</taxon>
        <taxon>Bacillati</taxon>
        <taxon>Cyanobacteriota</taxon>
        <taxon>Cyanophyceae</taxon>
        <taxon>Oscillatoriophycideae</taxon>
        <taxon>Oscillatoriales</taxon>
        <taxon>Sirenicapillariaceae</taxon>
        <taxon>Limnospira</taxon>
    </lineage>
</organism>
<reference evidence="1 2" key="1">
    <citation type="journal article" date="2011" name="Appl. Environ. Microbiol.">
        <title>Contribution of a Sodium Ion Gradient to Energy Conservation during Fermentation in the Cyanobacterium Arthrospira (Spirulina) maxima CS-328.</title>
        <authorList>
            <person name="Carrieri D."/>
            <person name="Ananyev G."/>
            <person name="Lenz O."/>
            <person name="Bryant D.A."/>
            <person name="Dismukes G.C."/>
        </authorList>
    </citation>
    <scope>NUCLEOTIDE SEQUENCE [LARGE SCALE GENOMIC DNA]</scope>
    <source>
        <strain evidence="1 2">CS-328</strain>
    </source>
</reference>
<protein>
    <submittedName>
        <fullName evidence="1">Uncharacterized protein</fullName>
    </submittedName>
</protein>
<proteinExistence type="predicted"/>
<comment type="caution">
    <text evidence="1">The sequence shown here is derived from an EMBL/GenBank/DDBJ whole genome shotgun (WGS) entry which is preliminary data.</text>
</comment>
<dbReference type="AlphaFoldDB" id="B5W3A1"/>
<sequence length="87" mass="9724">MVALPKLFGLTYLTIFEFRVNNPILVLFNFRGTELVGFLQPTLLVTALAIVALERPQWQGIKFDGFACQIRSGKGGHPLNTQRTVGY</sequence>
<keyword evidence="2" id="KW-1185">Reference proteome</keyword>